<accession>A0A549SNI1</accession>
<comment type="similarity">
    <text evidence="1">Belongs to the aldehyde dehydrogenase family.</text>
</comment>
<evidence type="ECO:0000313" key="6">
    <source>
        <dbReference type="Proteomes" id="UP000316781"/>
    </source>
</evidence>
<dbReference type="Gene3D" id="3.40.309.10">
    <property type="entry name" value="Aldehyde Dehydrogenase, Chain A, domain 2"/>
    <property type="match status" value="1"/>
</dbReference>
<dbReference type="SUPFAM" id="SSF53720">
    <property type="entry name" value="ALDH-like"/>
    <property type="match status" value="1"/>
</dbReference>
<dbReference type="InterPro" id="IPR016163">
    <property type="entry name" value="Ald_DH_C"/>
</dbReference>
<dbReference type="Pfam" id="PF00171">
    <property type="entry name" value="Aldedh"/>
    <property type="match status" value="1"/>
</dbReference>
<evidence type="ECO:0000256" key="2">
    <source>
        <dbReference type="ARBA" id="ARBA00023002"/>
    </source>
</evidence>
<comment type="caution">
    <text evidence="5">The sequence shown here is derived from an EMBL/GenBank/DDBJ whole genome shotgun (WGS) entry which is preliminary data.</text>
</comment>
<dbReference type="GO" id="GO:0004029">
    <property type="term" value="F:aldehyde dehydrogenase (NAD+) activity"/>
    <property type="evidence" value="ECO:0007669"/>
    <property type="project" value="TreeGrafter"/>
</dbReference>
<evidence type="ECO:0000259" key="4">
    <source>
        <dbReference type="Pfam" id="PF00171"/>
    </source>
</evidence>
<dbReference type="InterPro" id="IPR016161">
    <property type="entry name" value="Ald_DH/histidinol_DH"/>
</dbReference>
<dbReference type="InterPro" id="IPR012394">
    <property type="entry name" value="Aldehyde_DH_NAD(P)"/>
</dbReference>
<dbReference type="AlphaFoldDB" id="A0A549SNI1"/>
<dbReference type="RefSeq" id="WP_142863578.1">
    <property type="nucleotide sequence ID" value="NZ_VJMF01000059.1"/>
</dbReference>
<dbReference type="Proteomes" id="UP000316781">
    <property type="component" value="Unassembled WGS sequence"/>
</dbReference>
<dbReference type="Gene3D" id="3.40.605.10">
    <property type="entry name" value="Aldehyde Dehydrogenase, Chain A, domain 1"/>
    <property type="match status" value="1"/>
</dbReference>
<dbReference type="GO" id="GO:0006081">
    <property type="term" value="P:aldehyde metabolic process"/>
    <property type="evidence" value="ECO:0007669"/>
    <property type="project" value="InterPro"/>
</dbReference>
<evidence type="ECO:0000256" key="3">
    <source>
        <dbReference type="ARBA" id="ARBA00023027"/>
    </source>
</evidence>
<reference evidence="5 6" key="1">
    <citation type="submission" date="2019-07" db="EMBL/GenBank/DDBJ databases">
        <title>Ln-dependent methylotrophs.</title>
        <authorList>
            <person name="Tani A."/>
        </authorList>
    </citation>
    <scope>NUCLEOTIDE SEQUENCE [LARGE SCALE GENOMIC DNA]</scope>
    <source>
        <strain evidence="5 6">SM89A</strain>
    </source>
</reference>
<gene>
    <name evidence="5" type="ORF">FM996_14345</name>
</gene>
<dbReference type="PANTHER" id="PTHR43570">
    <property type="entry name" value="ALDEHYDE DEHYDROGENASE"/>
    <property type="match status" value="1"/>
</dbReference>
<keyword evidence="2" id="KW-0560">Oxidoreductase</keyword>
<dbReference type="PANTHER" id="PTHR43570:SF20">
    <property type="entry name" value="ALDEHYDE DEHYDROGENASE ALDX-RELATED"/>
    <property type="match status" value="1"/>
</dbReference>
<dbReference type="EMBL" id="VJMF01000059">
    <property type="protein sequence ID" value="TRL31161.1"/>
    <property type="molecule type" value="Genomic_DNA"/>
</dbReference>
<name>A0A549SNI1_METSR</name>
<evidence type="ECO:0000256" key="1">
    <source>
        <dbReference type="ARBA" id="ARBA00009986"/>
    </source>
</evidence>
<dbReference type="GO" id="GO:0005737">
    <property type="term" value="C:cytoplasm"/>
    <property type="evidence" value="ECO:0007669"/>
    <property type="project" value="TreeGrafter"/>
</dbReference>
<proteinExistence type="inferred from homology"/>
<keyword evidence="3" id="KW-0520">NAD</keyword>
<organism evidence="5 6">
    <name type="scientific">Methylosinus sporium</name>
    <dbReference type="NCBI Taxonomy" id="428"/>
    <lineage>
        <taxon>Bacteria</taxon>
        <taxon>Pseudomonadati</taxon>
        <taxon>Pseudomonadota</taxon>
        <taxon>Alphaproteobacteria</taxon>
        <taxon>Hyphomicrobiales</taxon>
        <taxon>Methylocystaceae</taxon>
        <taxon>Methylosinus</taxon>
    </lineage>
</organism>
<sequence length="146" mass="15679">MDCSALAAPKNLTPITRSAGGRRAAAGNLLTRRVLRDGQAIAFVNARPRPLALYYFGSGGEDQRKVLSRTTSGNVTINGTLMHYVQDDLPFGGVDSSGIGAYHGIEGFRALSHAKGIFEQGKWNASSLLRAPFGRLADMVLETMLR</sequence>
<evidence type="ECO:0000313" key="5">
    <source>
        <dbReference type="EMBL" id="TRL31161.1"/>
    </source>
</evidence>
<dbReference type="InterPro" id="IPR015590">
    <property type="entry name" value="Aldehyde_DH_dom"/>
</dbReference>
<feature type="domain" description="Aldehyde dehydrogenase" evidence="4">
    <location>
        <begin position="37"/>
        <end position="115"/>
    </location>
</feature>
<dbReference type="InterPro" id="IPR016162">
    <property type="entry name" value="Ald_DH_N"/>
</dbReference>
<protein>
    <submittedName>
        <fullName evidence="5">Aldehyde dehydrogenase family protein</fullName>
    </submittedName>
</protein>